<sequence>MHHTSIKFFQARCELNMAFWLPGRDEDGRRPHKASDRDAITPRDQWMRKVEMGKYRGTPDVFYSLFFRNITQWKEYWDEWGGFKLLVLRNALLKMLKGKANFQEGEQRPVVHRRHLQAVLREPGLLERTTFAAKSCLVKDVEYGCIECPVGFEIDQVHPACNPWNETLAVNMELVAKDYNDATVIALPSPEDRYCEEWARCELNMNLWRPRVQDRTRRKRQFGDDDDDSDDDEDDVVAPPVDDKPYIEVDDREWEDVPHPHGEVNRIVNDENYFHAPGFFYSKFFRSLDEWKVYWDDKEEDGRKKTNIFGPFCVSEDCMENCEAETDFEVFLLHWHLRDYGNQATIVCPVSTSASLLSM</sequence>
<keyword evidence="3" id="KW-1185">Reference proteome</keyword>
<gene>
    <name evidence="2" type="ORF">MSPICULIGERA_LOCUS11769</name>
</gene>
<evidence type="ECO:0000256" key="1">
    <source>
        <dbReference type="SAM" id="MobiDB-lite"/>
    </source>
</evidence>
<feature type="non-terminal residue" evidence="2">
    <location>
        <position position="359"/>
    </location>
</feature>
<accession>A0AA36CRE7</accession>
<feature type="compositionally biased region" description="Acidic residues" evidence="1">
    <location>
        <begin position="224"/>
        <end position="236"/>
    </location>
</feature>
<dbReference type="EMBL" id="CATQJA010002618">
    <property type="protein sequence ID" value="CAJ0573410.1"/>
    <property type="molecule type" value="Genomic_DNA"/>
</dbReference>
<dbReference type="Proteomes" id="UP001177023">
    <property type="component" value="Unassembled WGS sequence"/>
</dbReference>
<feature type="region of interest" description="Disordered" evidence="1">
    <location>
        <begin position="218"/>
        <end position="243"/>
    </location>
</feature>
<dbReference type="AlphaFoldDB" id="A0AA36CRE7"/>
<evidence type="ECO:0000313" key="2">
    <source>
        <dbReference type="EMBL" id="CAJ0573410.1"/>
    </source>
</evidence>
<protein>
    <submittedName>
        <fullName evidence="2">Uncharacterized protein</fullName>
    </submittedName>
</protein>
<name>A0AA36CRE7_9BILA</name>
<evidence type="ECO:0000313" key="3">
    <source>
        <dbReference type="Proteomes" id="UP001177023"/>
    </source>
</evidence>
<comment type="caution">
    <text evidence="2">The sequence shown here is derived from an EMBL/GenBank/DDBJ whole genome shotgun (WGS) entry which is preliminary data.</text>
</comment>
<organism evidence="2 3">
    <name type="scientific">Mesorhabditis spiculigera</name>
    <dbReference type="NCBI Taxonomy" id="96644"/>
    <lineage>
        <taxon>Eukaryota</taxon>
        <taxon>Metazoa</taxon>
        <taxon>Ecdysozoa</taxon>
        <taxon>Nematoda</taxon>
        <taxon>Chromadorea</taxon>
        <taxon>Rhabditida</taxon>
        <taxon>Rhabditina</taxon>
        <taxon>Rhabditomorpha</taxon>
        <taxon>Rhabditoidea</taxon>
        <taxon>Rhabditidae</taxon>
        <taxon>Mesorhabditinae</taxon>
        <taxon>Mesorhabditis</taxon>
    </lineage>
</organism>
<reference evidence="2" key="1">
    <citation type="submission" date="2023-06" db="EMBL/GenBank/DDBJ databases">
        <authorList>
            <person name="Delattre M."/>
        </authorList>
    </citation>
    <scope>NUCLEOTIDE SEQUENCE</scope>
    <source>
        <strain evidence="2">AF72</strain>
    </source>
</reference>
<proteinExistence type="predicted"/>